<evidence type="ECO:0000256" key="1">
    <source>
        <dbReference type="SAM" id="MobiDB-lite"/>
    </source>
</evidence>
<proteinExistence type="predicted"/>
<organism evidence="2 3">
    <name type="scientific">Heliocybe sulcata</name>
    <dbReference type="NCBI Taxonomy" id="5364"/>
    <lineage>
        <taxon>Eukaryota</taxon>
        <taxon>Fungi</taxon>
        <taxon>Dikarya</taxon>
        <taxon>Basidiomycota</taxon>
        <taxon>Agaricomycotina</taxon>
        <taxon>Agaricomycetes</taxon>
        <taxon>Gloeophyllales</taxon>
        <taxon>Gloeophyllaceae</taxon>
        <taxon>Heliocybe</taxon>
    </lineage>
</organism>
<gene>
    <name evidence="2" type="ORF">OE88DRAFT_1651943</name>
</gene>
<evidence type="ECO:0000313" key="2">
    <source>
        <dbReference type="EMBL" id="TFK55571.1"/>
    </source>
</evidence>
<dbReference type="OrthoDB" id="10622699at2759"/>
<sequence length="196" mass="21652">MYERAAAYITSPRAHLRPLPRPTNMPASRTFSSGHRLEPIPESPGAEYQWTYTQTSHHRPKHAYAGPSTSPPISTVDARTRRVPQIVITRAQAQPPLYHHHYPRASRTYPAQNPAFLTTPNAPRKSTELYGDSESYSSSKTEKRTDTSKTSPKLLSPGAAAPAGKLCISSPCRQPRGYTVQVSVVPVDSDDEEDDT</sequence>
<dbReference type="AlphaFoldDB" id="A0A5C3NPH0"/>
<dbReference type="Proteomes" id="UP000305948">
    <property type="component" value="Unassembled WGS sequence"/>
</dbReference>
<reference evidence="2 3" key="1">
    <citation type="journal article" date="2019" name="Nat. Ecol. Evol.">
        <title>Megaphylogeny resolves global patterns of mushroom evolution.</title>
        <authorList>
            <person name="Varga T."/>
            <person name="Krizsan K."/>
            <person name="Foldi C."/>
            <person name="Dima B."/>
            <person name="Sanchez-Garcia M."/>
            <person name="Sanchez-Ramirez S."/>
            <person name="Szollosi G.J."/>
            <person name="Szarkandi J.G."/>
            <person name="Papp V."/>
            <person name="Albert L."/>
            <person name="Andreopoulos W."/>
            <person name="Angelini C."/>
            <person name="Antonin V."/>
            <person name="Barry K.W."/>
            <person name="Bougher N.L."/>
            <person name="Buchanan P."/>
            <person name="Buyck B."/>
            <person name="Bense V."/>
            <person name="Catcheside P."/>
            <person name="Chovatia M."/>
            <person name="Cooper J."/>
            <person name="Damon W."/>
            <person name="Desjardin D."/>
            <person name="Finy P."/>
            <person name="Geml J."/>
            <person name="Haridas S."/>
            <person name="Hughes K."/>
            <person name="Justo A."/>
            <person name="Karasinski D."/>
            <person name="Kautmanova I."/>
            <person name="Kiss B."/>
            <person name="Kocsube S."/>
            <person name="Kotiranta H."/>
            <person name="LaButti K.M."/>
            <person name="Lechner B.E."/>
            <person name="Liimatainen K."/>
            <person name="Lipzen A."/>
            <person name="Lukacs Z."/>
            <person name="Mihaltcheva S."/>
            <person name="Morgado L.N."/>
            <person name="Niskanen T."/>
            <person name="Noordeloos M.E."/>
            <person name="Ohm R.A."/>
            <person name="Ortiz-Santana B."/>
            <person name="Ovrebo C."/>
            <person name="Racz N."/>
            <person name="Riley R."/>
            <person name="Savchenko A."/>
            <person name="Shiryaev A."/>
            <person name="Soop K."/>
            <person name="Spirin V."/>
            <person name="Szebenyi C."/>
            <person name="Tomsovsky M."/>
            <person name="Tulloss R.E."/>
            <person name="Uehling J."/>
            <person name="Grigoriev I.V."/>
            <person name="Vagvolgyi C."/>
            <person name="Papp T."/>
            <person name="Martin F.M."/>
            <person name="Miettinen O."/>
            <person name="Hibbett D.S."/>
            <person name="Nagy L.G."/>
        </authorList>
    </citation>
    <scope>NUCLEOTIDE SEQUENCE [LARGE SCALE GENOMIC DNA]</scope>
    <source>
        <strain evidence="2 3">OMC1185</strain>
    </source>
</reference>
<keyword evidence="3" id="KW-1185">Reference proteome</keyword>
<accession>A0A5C3NPH0</accession>
<feature type="compositionally biased region" description="Polar residues" evidence="1">
    <location>
        <begin position="110"/>
        <end position="121"/>
    </location>
</feature>
<feature type="region of interest" description="Disordered" evidence="1">
    <location>
        <begin position="15"/>
        <end position="35"/>
    </location>
</feature>
<dbReference type="EMBL" id="ML213504">
    <property type="protein sequence ID" value="TFK55571.1"/>
    <property type="molecule type" value="Genomic_DNA"/>
</dbReference>
<evidence type="ECO:0000313" key="3">
    <source>
        <dbReference type="Proteomes" id="UP000305948"/>
    </source>
</evidence>
<protein>
    <submittedName>
        <fullName evidence="2">Uncharacterized protein</fullName>
    </submittedName>
</protein>
<feature type="region of interest" description="Disordered" evidence="1">
    <location>
        <begin position="110"/>
        <end position="173"/>
    </location>
</feature>
<name>A0A5C3NPH0_9AGAM</name>